<feature type="transmembrane region" description="Helical" evidence="7">
    <location>
        <begin position="141"/>
        <end position="165"/>
    </location>
</feature>
<reference evidence="10" key="1">
    <citation type="submission" date="2019-06" db="EMBL/GenBank/DDBJ databases">
        <authorList>
            <person name="Broberg M."/>
        </authorList>
    </citation>
    <scope>NUCLEOTIDE SEQUENCE [LARGE SCALE GENOMIC DNA]</scope>
</reference>
<evidence type="ECO:0000256" key="7">
    <source>
        <dbReference type="SAM" id="Phobius"/>
    </source>
</evidence>
<feature type="compositionally biased region" description="Polar residues" evidence="6">
    <location>
        <begin position="309"/>
        <end position="318"/>
    </location>
</feature>
<comment type="subcellular location">
    <subcellularLocation>
        <location evidence="1">Membrane</location>
        <topology evidence="1">Multi-pass membrane protein</topology>
    </subcellularLocation>
</comment>
<evidence type="ECO:0000256" key="2">
    <source>
        <dbReference type="ARBA" id="ARBA00022692"/>
    </source>
</evidence>
<keyword evidence="2 7" id="KW-0812">Transmembrane</keyword>
<feature type="transmembrane region" description="Helical" evidence="7">
    <location>
        <begin position="222"/>
        <end position="246"/>
    </location>
</feature>
<evidence type="ECO:0000313" key="9">
    <source>
        <dbReference type="EMBL" id="CAG9977806.1"/>
    </source>
</evidence>
<feature type="domain" description="Rhodopsin" evidence="8">
    <location>
        <begin position="51"/>
        <end position="284"/>
    </location>
</feature>
<protein>
    <recommendedName>
        <fullName evidence="8">Rhodopsin domain-containing protein</fullName>
    </recommendedName>
</protein>
<feature type="compositionally biased region" description="Polar residues" evidence="6">
    <location>
        <begin position="340"/>
        <end position="350"/>
    </location>
</feature>
<comment type="caution">
    <text evidence="9">The sequence shown here is derived from an EMBL/GenBank/DDBJ whole genome shotgun (WGS) entry which is preliminary data.</text>
</comment>
<feature type="transmembrane region" description="Helical" evidence="7">
    <location>
        <begin position="112"/>
        <end position="134"/>
    </location>
</feature>
<keyword evidence="10" id="KW-1185">Reference proteome</keyword>
<evidence type="ECO:0000256" key="1">
    <source>
        <dbReference type="ARBA" id="ARBA00004141"/>
    </source>
</evidence>
<evidence type="ECO:0000256" key="3">
    <source>
        <dbReference type="ARBA" id="ARBA00022989"/>
    </source>
</evidence>
<dbReference type="OrthoDB" id="5273647at2759"/>
<feature type="transmembrane region" description="Helical" evidence="7">
    <location>
        <begin position="33"/>
        <end position="54"/>
    </location>
</feature>
<dbReference type="PANTHER" id="PTHR33048:SF124">
    <property type="entry name" value="INTEGRAL MEMBRANE PROTEIN"/>
    <property type="match status" value="1"/>
</dbReference>
<evidence type="ECO:0000256" key="4">
    <source>
        <dbReference type="ARBA" id="ARBA00023136"/>
    </source>
</evidence>
<name>A0A9N9U767_9HYPO</name>
<proteinExistence type="inferred from homology"/>
<dbReference type="AlphaFoldDB" id="A0A9N9U767"/>
<dbReference type="Proteomes" id="UP000754883">
    <property type="component" value="Unassembled WGS sequence"/>
</dbReference>
<organism evidence="9 10">
    <name type="scientific">Clonostachys byssicola</name>
    <dbReference type="NCBI Taxonomy" id="160290"/>
    <lineage>
        <taxon>Eukaryota</taxon>
        <taxon>Fungi</taxon>
        <taxon>Dikarya</taxon>
        <taxon>Ascomycota</taxon>
        <taxon>Pezizomycotina</taxon>
        <taxon>Sordariomycetes</taxon>
        <taxon>Hypocreomycetidae</taxon>
        <taxon>Hypocreales</taxon>
        <taxon>Bionectriaceae</taxon>
        <taxon>Clonostachys</taxon>
    </lineage>
</organism>
<sequence>MSAYIDGVLVHMEAPEGYHVDFENPLRRRVPDIYYLTGVACLLSLLSMVQRFYTKAAIDKKIQADDYLLIFAYLSALATIGLTLLTFVQTYAGVHAWEISEWNYCSLLVYTYMSWAVYIVCGSLAKLSLLAFYLRLSPQRWFYIATWTTIGFVIAYTVALLPTMLMGCKFVDGRLGGDDKLTCPAVSMANAILNIVSDVILFVLPVPMVLKLQVKKLQKFGLLLIFGVGSLTIITSIVRAAVLPAMTQSADQSWEITNVSICIVVEANLFVMCAALPTLRKFFQHTTPKYILDSLYGSSKSKSATKSTNQGDSSQRPTLVTIGGGTGNKQRPRSYPTGMTIPSPTGSSSEILPIQSFSARTSTTTTDGGDMLTPLPGDIPLQYQSYRVGVAK</sequence>
<accession>A0A9N9U767</accession>
<gene>
    <name evidence="9" type="ORF">CBYS24578_00008879</name>
</gene>
<dbReference type="PANTHER" id="PTHR33048">
    <property type="entry name" value="PTH11-LIKE INTEGRAL MEMBRANE PROTEIN (AFU_ORTHOLOGUE AFUA_5G11245)"/>
    <property type="match status" value="1"/>
</dbReference>
<comment type="similarity">
    <text evidence="5">Belongs to the SAT4 family.</text>
</comment>
<evidence type="ECO:0000256" key="6">
    <source>
        <dbReference type="SAM" id="MobiDB-lite"/>
    </source>
</evidence>
<reference evidence="9 10" key="2">
    <citation type="submission" date="2021-10" db="EMBL/GenBank/DDBJ databases">
        <authorList>
            <person name="Piombo E."/>
        </authorList>
    </citation>
    <scope>NUCLEOTIDE SEQUENCE [LARGE SCALE GENOMIC DNA]</scope>
</reference>
<feature type="transmembrane region" description="Helical" evidence="7">
    <location>
        <begin position="258"/>
        <end position="279"/>
    </location>
</feature>
<keyword evidence="3 7" id="KW-1133">Transmembrane helix</keyword>
<dbReference type="Pfam" id="PF20684">
    <property type="entry name" value="Fung_rhodopsin"/>
    <property type="match status" value="1"/>
</dbReference>
<dbReference type="EMBL" id="CABFNO020001298">
    <property type="protein sequence ID" value="CAG9977806.1"/>
    <property type="molecule type" value="Genomic_DNA"/>
</dbReference>
<keyword evidence="4 7" id="KW-0472">Membrane</keyword>
<dbReference type="GO" id="GO:0016020">
    <property type="term" value="C:membrane"/>
    <property type="evidence" value="ECO:0007669"/>
    <property type="project" value="UniProtKB-SubCell"/>
</dbReference>
<evidence type="ECO:0000259" key="8">
    <source>
        <dbReference type="Pfam" id="PF20684"/>
    </source>
</evidence>
<evidence type="ECO:0000313" key="10">
    <source>
        <dbReference type="Proteomes" id="UP000754883"/>
    </source>
</evidence>
<evidence type="ECO:0000256" key="5">
    <source>
        <dbReference type="ARBA" id="ARBA00038359"/>
    </source>
</evidence>
<feature type="transmembrane region" description="Helical" evidence="7">
    <location>
        <begin position="66"/>
        <end position="92"/>
    </location>
</feature>
<dbReference type="InterPro" id="IPR052337">
    <property type="entry name" value="SAT4-like"/>
</dbReference>
<feature type="region of interest" description="Disordered" evidence="6">
    <location>
        <begin position="302"/>
        <end position="350"/>
    </location>
</feature>
<dbReference type="InterPro" id="IPR049326">
    <property type="entry name" value="Rhodopsin_dom_fungi"/>
</dbReference>
<feature type="transmembrane region" description="Helical" evidence="7">
    <location>
        <begin position="185"/>
        <end position="210"/>
    </location>
</feature>